<gene>
    <name evidence="1" type="ORF">SPHA_9327</name>
</gene>
<dbReference type="EMBL" id="CAHIKZ030000299">
    <property type="protein sequence ID" value="CAE1167294.1"/>
    <property type="molecule type" value="Genomic_DNA"/>
</dbReference>
<dbReference type="OrthoDB" id="6156133at2759"/>
<reference evidence="1" key="1">
    <citation type="submission" date="2021-01" db="EMBL/GenBank/DDBJ databases">
        <authorList>
            <person name="Li R."/>
            <person name="Bekaert M."/>
        </authorList>
    </citation>
    <scope>NUCLEOTIDE SEQUENCE</scope>
    <source>
        <strain evidence="1">Farmed</strain>
    </source>
</reference>
<dbReference type="Proteomes" id="UP000597762">
    <property type="component" value="Unassembled WGS sequence"/>
</dbReference>
<name>A0A812B3G4_ACAPH</name>
<accession>A0A812B3G4</accession>
<protein>
    <submittedName>
        <fullName evidence="1">Uncharacterized protein</fullName>
    </submittedName>
</protein>
<comment type="caution">
    <text evidence="1">The sequence shown here is derived from an EMBL/GenBank/DDBJ whole genome shotgun (WGS) entry which is preliminary data.</text>
</comment>
<dbReference type="PANTHER" id="PTHR47018">
    <property type="entry name" value="CXC DOMAIN-CONTAINING PROTEIN-RELATED"/>
    <property type="match status" value="1"/>
</dbReference>
<keyword evidence="2" id="KW-1185">Reference proteome</keyword>
<proteinExistence type="predicted"/>
<evidence type="ECO:0000313" key="1">
    <source>
        <dbReference type="EMBL" id="CAE1167294.1"/>
    </source>
</evidence>
<evidence type="ECO:0000313" key="2">
    <source>
        <dbReference type="Proteomes" id="UP000597762"/>
    </source>
</evidence>
<sequence length="414" mass="46263">MIADSGWTRALVEDDVASSGTVDSSLSATNVTKTRQAHQNFSAMAIDQAHEQTNAVIKGDAGAVGLKEDPSALRWWVVAGSEISKFVTDYEAVSGSKEAKKGSHQHDQLPTAQKAFFEKVQRLTSVIEEMGNPFSEESTDLLLLDITPRTPKRLEEYARQDILPKVQYHSSNYKRTDIIFDVYHESSLKSEARSKRGKAIRRRVTAKGKTPTNWKSFLRDSANKTELLNLLVIVTREENALPSSSHPDTKIDELAPCTHEEADTRISLHAWNAVKDGHKSLIMEANDTDAVVIGLSLMSSFTAMGMEKMWIAYGKGEHSRWIPIHDLASSLGPEKPKGYYSSMRFADVIWYLDSMANEKKTWQTWNVCNDASATFRKLSHYPPEINVSDLQVLETFVILMYDQSSAATTVDEKG</sequence>
<dbReference type="AlphaFoldDB" id="A0A812B3G4"/>
<organism evidence="1 2">
    <name type="scientific">Acanthosepion pharaonis</name>
    <name type="common">Pharaoh cuttlefish</name>
    <name type="synonym">Sepia pharaonis</name>
    <dbReference type="NCBI Taxonomy" id="158019"/>
    <lineage>
        <taxon>Eukaryota</taxon>
        <taxon>Metazoa</taxon>
        <taxon>Spiralia</taxon>
        <taxon>Lophotrochozoa</taxon>
        <taxon>Mollusca</taxon>
        <taxon>Cephalopoda</taxon>
        <taxon>Coleoidea</taxon>
        <taxon>Decapodiformes</taxon>
        <taxon>Sepiida</taxon>
        <taxon>Sepiina</taxon>
        <taxon>Sepiidae</taxon>
        <taxon>Acanthosepion</taxon>
    </lineage>
</organism>